<dbReference type="Ensembl" id="ENSAOWT00000031745.1">
    <property type="protein sequence ID" value="ENSAOWP00000028018.1"/>
    <property type="gene ID" value="ENSAOWG00000018867.1"/>
</dbReference>
<feature type="region of interest" description="Disordered" evidence="1">
    <location>
        <begin position="228"/>
        <end position="258"/>
    </location>
</feature>
<sequence length="258" mass="28091">VIQGWRRVLNQFYPVGEKKEEDLEITKFLLGQSSKSRGSALAGILPNDVPHQQEEGVPGRSAEVGAVDGSYHDICVSVQELDEFFQAPEAALQTAQEELGKLIIRSTFQPVVQVFQSDPDDLDDGEEQGPEGERAGVVPRAAEGREEGEGGHVVGLLEGPVVRREGPRQRDLAQRDHEVGQPEEHEDVVELEDDEVLVVGRLAPVEREEALGVRARLGDIARVERLEGRRKRTQGAAAARATEEGGRAGLFGQSKASP</sequence>
<reference evidence="2" key="2">
    <citation type="submission" date="2025-09" db="UniProtKB">
        <authorList>
            <consortium name="Ensembl"/>
        </authorList>
    </citation>
    <scope>IDENTIFICATION</scope>
</reference>
<reference evidence="2" key="1">
    <citation type="submission" date="2025-08" db="UniProtKB">
        <authorList>
            <consortium name="Ensembl"/>
        </authorList>
    </citation>
    <scope>IDENTIFICATION</scope>
</reference>
<dbReference type="AlphaFoldDB" id="A0A8B9QLI5"/>
<feature type="compositionally biased region" description="Acidic residues" evidence="1">
    <location>
        <begin position="118"/>
        <end position="130"/>
    </location>
</feature>
<protein>
    <submittedName>
        <fullName evidence="2">Uncharacterized protein</fullName>
    </submittedName>
</protein>
<dbReference type="Proteomes" id="UP000694424">
    <property type="component" value="Unplaced"/>
</dbReference>
<feature type="compositionally biased region" description="Basic and acidic residues" evidence="1">
    <location>
        <begin position="161"/>
        <end position="183"/>
    </location>
</feature>
<name>A0A8B9QLI5_APTOW</name>
<evidence type="ECO:0000313" key="3">
    <source>
        <dbReference type="Proteomes" id="UP000694424"/>
    </source>
</evidence>
<organism evidence="2 3">
    <name type="scientific">Apteryx owenii</name>
    <name type="common">Little spotted kiwi</name>
    <dbReference type="NCBI Taxonomy" id="8824"/>
    <lineage>
        <taxon>Eukaryota</taxon>
        <taxon>Metazoa</taxon>
        <taxon>Chordata</taxon>
        <taxon>Craniata</taxon>
        <taxon>Vertebrata</taxon>
        <taxon>Euteleostomi</taxon>
        <taxon>Archelosauria</taxon>
        <taxon>Archosauria</taxon>
        <taxon>Dinosauria</taxon>
        <taxon>Saurischia</taxon>
        <taxon>Theropoda</taxon>
        <taxon>Coelurosauria</taxon>
        <taxon>Aves</taxon>
        <taxon>Palaeognathae</taxon>
        <taxon>Apterygiformes</taxon>
        <taxon>Apterygidae</taxon>
        <taxon>Apteryx</taxon>
    </lineage>
</organism>
<accession>A0A8B9QLI5</accession>
<evidence type="ECO:0000256" key="1">
    <source>
        <dbReference type="SAM" id="MobiDB-lite"/>
    </source>
</evidence>
<evidence type="ECO:0000313" key="2">
    <source>
        <dbReference type="Ensembl" id="ENSAOWP00000028018.1"/>
    </source>
</evidence>
<keyword evidence="3" id="KW-1185">Reference proteome</keyword>
<proteinExistence type="predicted"/>
<feature type="region of interest" description="Disordered" evidence="1">
    <location>
        <begin position="116"/>
        <end position="188"/>
    </location>
</feature>